<dbReference type="EMBL" id="CM042056">
    <property type="protein sequence ID" value="KAI3697649.1"/>
    <property type="molecule type" value="Genomic_DNA"/>
</dbReference>
<evidence type="ECO:0000313" key="2">
    <source>
        <dbReference type="Proteomes" id="UP001055879"/>
    </source>
</evidence>
<accession>A0ACB8ZI59</accession>
<protein>
    <submittedName>
        <fullName evidence="1">Uncharacterized protein</fullName>
    </submittedName>
</protein>
<proteinExistence type="predicted"/>
<keyword evidence="2" id="KW-1185">Reference proteome</keyword>
<dbReference type="Proteomes" id="UP001055879">
    <property type="component" value="Linkage Group LG10"/>
</dbReference>
<sequence>MEASLAWVCPSFNSTNCSNTLETELLIAGYIISYVYVSILSSSLSVWRTKAPKTQGSCLSKLIPLIHFDSYRARGLLGSPSKTQTSSIVQWVTMGCNWGR</sequence>
<gene>
    <name evidence="1" type="ORF">L6452_30744</name>
</gene>
<name>A0ACB8ZI59_ARCLA</name>
<reference evidence="1 2" key="2">
    <citation type="journal article" date="2022" name="Mol. Ecol. Resour.">
        <title>The genomes of chicory, endive, great burdock and yacon provide insights into Asteraceae paleo-polyploidization history and plant inulin production.</title>
        <authorList>
            <person name="Fan W."/>
            <person name="Wang S."/>
            <person name="Wang H."/>
            <person name="Wang A."/>
            <person name="Jiang F."/>
            <person name="Liu H."/>
            <person name="Zhao H."/>
            <person name="Xu D."/>
            <person name="Zhang Y."/>
        </authorList>
    </citation>
    <scope>NUCLEOTIDE SEQUENCE [LARGE SCALE GENOMIC DNA]</scope>
    <source>
        <strain evidence="2">cv. Niubang</strain>
    </source>
</reference>
<reference evidence="2" key="1">
    <citation type="journal article" date="2022" name="Mol. Ecol. Resour.">
        <title>The genomes of chicory, endive, great burdock and yacon provide insights into Asteraceae palaeo-polyploidization history and plant inulin production.</title>
        <authorList>
            <person name="Fan W."/>
            <person name="Wang S."/>
            <person name="Wang H."/>
            <person name="Wang A."/>
            <person name="Jiang F."/>
            <person name="Liu H."/>
            <person name="Zhao H."/>
            <person name="Xu D."/>
            <person name="Zhang Y."/>
        </authorList>
    </citation>
    <scope>NUCLEOTIDE SEQUENCE [LARGE SCALE GENOMIC DNA]</scope>
    <source>
        <strain evidence="2">cv. Niubang</strain>
    </source>
</reference>
<evidence type="ECO:0000313" key="1">
    <source>
        <dbReference type="EMBL" id="KAI3697649.1"/>
    </source>
</evidence>
<organism evidence="1 2">
    <name type="scientific">Arctium lappa</name>
    <name type="common">Greater burdock</name>
    <name type="synonym">Lappa major</name>
    <dbReference type="NCBI Taxonomy" id="4217"/>
    <lineage>
        <taxon>Eukaryota</taxon>
        <taxon>Viridiplantae</taxon>
        <taxon>Streptophyta</taxon>
        <taxon>Embryophyta</taxon>
        <taxon>Tracheophyta</taxon>
        <taxon>Spermatophyta</taxon>
        <taxon>Magnoliopsida</taxon>
        <taxon>eudicotyledons</taxon>
        <taxon>Gunneridae</taxon>
        <taxon>Pentapetalae</taxon>
        <taxon>asterids</taxon>
        <taxon>campanulids</taxon>
        <taxon>Asterales</taxon>
        <taxon>Asteraceae</taxon>
        <taxon>Carduoideae</taxon>
        <taxon>Cardueae</taxon>
        <taxon>Arctiinae</taxon>
        <taxon>Arctium</taxon>
    </lineage>
</organism>
<comment type="caution">
    <text evidence="1">The sequence shown here is derived from an EMBL/GenBank/DDBJ whole genome shotgun (WGS) entry which is preliminary data.</text>
</comment>